<dbReference type="InterPro" id="IPR037050">
    <property type="entry name" value="DUF1254_sf"/>
</dbReference>
<keyword evidence="5" id="KW-1185">Reference proteome</keyword>
<dbReference type="RefSeq" id="WP_184330329.1">
    <property type="nucleotide sequence ID" value="NZ_JACHHZ010000002.1"/>
</dbReference>
<protein>
    <recommendedName>
        <fullName evidence="6">DUF1254 domain-containing protein</fullName>
    </recommendedName>
</protein>
<evidence type="ECO:0000259" key="2">
    <source>
        <dbReference type="Pfam" id="PF06742"/>
    </source>
</evidence>
<evidence type="ECO:0000256" key="1">
    <source>
        <dbReference type="SAM" id="SignalP"/>
    </source>
</evidence>
<organism evidence="4 5">
    <name type="scientific">Povalibacter uvarum</name>
    <dbReference type="NCBI Taxonomy" id="732238"/>
    <lineage>
        <taxon>Bacteria</taxon>
        <taxon>Pseudomonadati</taxon>
        <taxon>Pseudomonadota</taxon>
        <taxon>Gammaproteobacteria</taxon>
        <taxon>Steroidobacterales</taxon>
        <taxon>Steroidobacteraceae</taxon>
        <taxon>Povalibacter</taxon>
    </lineage>
</organism>
<dbReference type="InterPro" id="IPR037049">
    <property type="entry name" value="DUF1214_C_sf"/>
</dbReference>
<feature type="signal peptide" evidence="1">
    <location>
        <begin position="1"/>
        <end position="22"/>
    </location>
</feature>
<dbReference type="AlphaFoldDB" id="A0A841HHS7"/>
<dbReference type="Gene3D" id="2.60.120.600">
    <property type="entry name" value="Domain of unknown function DUF1214, C-terminal domain"/>
    <property type="match status" value="1"/>
</dbReference>
<dbReference type="PROSITE" id="PS51257">
    <property type="entry name" value="PROKAR_LIPOPROTEIN"/>
    <property type="match status" value="1"/>
</dbReference>
<feature type="domain" description="DUF1254" evidence="3">
    <location>
        <begin position="70"/>
        <end position="194"/>
    </location>
</feature>
<proteinExistence type="predicted"/>
<comment type="caution">
    <text evidence="4">The sequence shown here is derived from an EMBL/GenBank/DDBJ whole genome shotgun (WGS) entry which is preliminary data.</text>
</comment>
<evidence type="ECO:0000313" key="5">
    <source>
        <dbReference type="Proteomes" id="UP000588068"/>
    </source>
</evidence>
<dbReference type="Proteomes" id="UP000588068">
    <property type="component" value="Unassembled WGS sequence"/>
</dbReference>
<dbReference type="PANTHER" id="PTHR36509">
    <property type="entry name" value="BLL3101 PROTEIN"/>
    <property type="match status" value="1"/>
</dbReference>
<evidence type="ECO:0008006" key="6">
    <source>
        <dbReference type="Google" id="ProtNLM"/>
    </source>
</evidence>
<dbReference type="Pfam" id="PF06742">
    <property type="entry name" value="DUF1214"/>
    <property type="match status" value="1"/>
</dbReference>
<dbReference type="EMBL" id="JACHHZ010000002">
    <property type="protein sequence ID" value="MBB6092537.1"/>
    <property type="molecule type" value="Genomic_DNA"/>
</dbReference>
<feature type="chain" id="PRO_5032297172" description="DUF1254 domain-containing protein" evidence="1">
    <location>
        <begin position="23"/>
        <end position="440"/>
    </location>
</feature>
<dbReference type="InterPro" id="IPR010621">
    <property type="entry name" value="DUF1214"/>
</dbReference>
<reference evidence="4 5" key="1">
    <citation type="submission" date="2020-08" db="EMBL/GenBank/DDBJ databases">
        <title>Genomic Encyclopedia of Type Strains, Phase IV (KMG-IV): sequencing the most valuable type-strain genomes for metagenomic binning, comparative biology and taxonomic classification.</title>
        <authorList>
            <person name="Goeker M."/>
        </authorList>
    </citation>
    <scope>NUCLEOTIDE SEQUENCE [LARGE SCALE GENOMIC DNA]</scope>
    <source>
        <strain evidence="4 5">DSM 26723</strain>
    </source>
</reference>
<name>A0A841HHS7_9GAMM</name>
<dbReference type="PANTHER" id="PTHR36509:SF2">
    <property type="entry name" value="BLL3101 PROTEIN"/>
    <property type="match status" value="1"/>
</dbReference>
<evidence type="ECO:0000313" key="4">
    <source>
        <dbReference type="EMBL" id="MBB6092537.1"/>
    </source>
</evidence>
<accession>A0A841HHS7</accession>
<keyword evidence="1" id="KW-0732">Signal</keyword>
<feature type="domain" description="DUF1214" evidence="2">
    <location>
        <begin position="324"/>
        <end position="423"/>
    </location>
</feature>
<sequence>MPLDRTCAMAVAIAILSLSACGKQPPADPVAALPAMAPYEIGDAYLYLLGRALVLRQQRLDFEQGGFQWNQLVHRTPGETTQSSPELDVAYSEAWIAVDERHCVLLEVPSITKRYYTWHMVNGWGETLVNINERTFPDQPHGKFALCLKDSAAVAPDGARRIDLPVKSVRAIARVGLGSDPSTARRLQQQFKLTAPAEIAAPSFIQVPLFTDEALPGVELFDQAQQILTDEPDINAGMESIRAQVAKVAELAKAEVHRQRVREGIEKEGWPTLKELLATPGPKSKGWSHPAVAGNYGSDYRRRTMMNFAALWANVNTEVTFFGNQKLDGSQAYVQTFDADSPPSAKASQGWSVMVLDAETRQVIGNDLNRFSLGDSARLQPNPDGSLTIAFAPTLPDGIAKSNWLPTAAGKRYNLNLRFHVPAEDVVQGTYFPPPLTARP</sequence>
<gene>
    <name evidence="4" type="ORF">HNQ60_001415</name>
</gene>
<dbReference type="SUPFAM" id="SSF160935">
    <property type="entry name" value="VPA0735-like"/>
    <property type="match status" value="1"/>
</dbReference>
<dbReference type="Gene3D" id="2.60.40.1610">
    <property type="entry name" value="Domain of unknown function DUF1254"/>
    <property type="match status" value="1"/>
</dbReference>
<dbReference type="Pfam" id="PF06863">
    <property type="entry name" value="DUF1254"/>
    <property type="match status" value="1"/>
</dbReference>
<evidence type="ECO:0000259" key="3">
    <source>
        <dbReference type="Pfam" id="PF06863"/>
    </source>
</evidence>
<dbReference type="InterPro" id="IPR010679">
    <property type="entry name" value="DUF1254"/>
</dbReference>